<comment type="subcellular location">
    <subcellularLocation>
        <location evidence="1 7">Cell membrane</location>
        <topology evidence="1 7">Multi-pass membrane protein</topology>
    </subcellularLocation>
</comment>
<evidence type="ECO:0000256" key="1">
    <source>
        <dbReference type="ARBA" id="ARBA00004651"/>
    </source>
</evidence>
<name>A0A7N0TRF0_KALFE</name>
<accession>A0A7N0TRF0</accession>
<dbReference type="InterPro" id="IPR006459">
    <property type="entry name" value="CASP/CASPL"/>
</dbReference>
<feature type="transmembrane region" description="Helical" evidence="7">
    <location>
        <begin position="157"/>
        <end position="177"/>
    </location>
</feature>
<comment type="similarity">
    <text evidence="2 7">Belongs to the Casparian strip membrane proteins (CASP) family.</text>
</comment>
<keyword evidence="6 7" id="KW-0472">Membrane</keyword>
<evidence type="ECO:0000256" key="4">
    <source>
        <dbReference type="ARBA" id="ARBA00022692"/>
    </source>
</evidence>
<dbReference type="NCBIfam" id="TIGR01569">
    <property type="entry name" value="A_tha_TIGR01569"/>
    <property type="match status" value="1"/>
</dbReference>
<proteinExistence type="inferred from homology"/>
<organism evidence="9 10">
    <name type="scientific">Kalanchoe fedtschenkoi</name>
    <name type="common">Lavender scallops</name>
    <name type="synonym">South American air plant</name>
    <dbReference type="NCBI Taxonomy" id="63787"/>
    <lineage>
        <taxon>Eukaryota</taxon>
        <taxon>Viridiplantae</taxon>
        <taxon>Streptophyta</taxon>
        <taxon>Embryophyta</taxon>
        <taxon>Tracheophyta</taxon>
        <taxon>Spermatophyta</taxon>
        <taxon>Magnoliopsida</taxon>
        <taxon>eudicotyledons</taxon>
        <taxon>Gunneridae</taxon>
        <taxon>Pentapetalae</taxon>
        <taxon>Saxifragales</taxon>
        <taxon>Crassulaceae</taxon>
        <taxon>Kalanchoe</taxon>
    </lineage>
</organism>
<dbReference type="InterPro" id="IPR044173">
    <property type="entry name" value="CASPL"/>
</dbReference>
<evidence type="ECO:0000313" key="9">
    <source>
        <dbReference type="EnsemblPlants" id="Kaladp0043s0145.1.v1.1"/>
    </source>
</evidence>
<comment type="subunit">
    <text evidence="7">Homodimer and heterodimers.</text>
</comment>
<evidence type="ECO:0000259" key="8">
    <source>
        <dbReference type="Pfam" id="PF04535"/>
    </source>
</evidence>
<dbReference type="GO" id="GO:0005886">
    <property type="term" value="C:plasma membrane"/>
    <property type="evidence" value="ECO:0007669"/>
    <property type="project" value="UniProtKB-SubCell"/>
</dbReference>
<dbReference type="Pfam" id="PF04535">
    <property type="entry name" value="CASP_dom"/>
    <property type="match status" value="1"/>
</dbReference>
<feature type="domain" description="Casparian strip membrane protein" evidence="8">
    <location>
        <begin position="14"/>
        <end position="164"/>
    </location>
</feature>
<dbReference type="PANTHER" id="PTHR36488">
    <property type="entry name" value="CASP-LIKE PROTEIN 1U1"/>
    <property type="match status" value="1"/>
</dbReference>
<feature type="transmembrane region" description="Helical" evidence="7">
    <location>
        <begin position="65"/>
        <end position="92"/>
    </location>
</feature>
<feature type="transmembrane region" description="Helical" evidence="7">
    <location>
        <begin position="104"/>
        <end position="129"/>
    </location>
</feature>
<dbReference type="OMA" id="LSIYHIM"/>
<evidence type="ECO:0000256" key="2">
    <source>
        <dbReference type="ARBA" id="ARBA00007651"/>
    </source>
</evidence>
<keyword evidence="3 7" id="KW-1003">Cell membrane</keyword>
<evidence type="ECO:0000256" key="6">
    <source>
        <dbReference type="ARBA" id="ARBA00023136"/>
    </source>
</evidence>
<keyword evidence="5 7" id="KW-1133">Transmembrane helix</keyword>
<keyword evidence="10" id="KW-1185">Reference proteome</keyword>
<evidence type="ECO:0000313" key="10">
    <source>
        <dbReference type="Proteomes" id="UP000594263"/>
    </source>
</evidence>
<evidence type="ECO:0000256" key="3">
    <source>
        <dbReference type="ARBA" id="ARBA00022475"/>
    </source>
</evidence>
<evidence type="ECO:0000256" key="5">
    <source>
        <dbReference type="ARBA" id="ARBA00022989"/>
    </source>
</evidence>
<feature type="transmembrane region" description="Helical" evidence="7">
    <location>
        <begin position="21"/>
        <end position="45"/>
    </location>
</feature>
<keyword evidence="4 7" id="KW-0812">Transmembrane</keyword>
<evidence type="ECO:0000256" key="7">
    <source>
        <dbReference type="RuleBase" id="RU361233"/>
    </source>
</evidence>
<dbReference type="Proteomes" id="UP000594263">
    <property type="component" value="Unplaced"/>
</dbReference>
<dbReference type="PANTHER" id="PTHR36488:SF12">
    <property type="entry name" value="CASP-LIKE PROTEIN"/>
    <property type="match status" value="1"/>
</dbReference>
<reference evidence="9" key="1">
    <citation type="submission" date="2021-01" db="UniProtKB">
        <authorList>
            <consortium name="EnsemblPlants"/>
        </authorList>
    </citation>
    <scope>IDENTIFICATION</scope>
</reference>
<protein>
    <recommendedName>
        <fullName evidence="7">CASP-like protein</fullName>
    </recommendedName>
</protein>
<dbReference type="EnsemblPlants" id="Kaladp0043s0145.1.v1.1">
    <property type="protein sequence ID" value="Kaladp0043s0145.1.v1.1"/>
    <property type="gene ID" value="Kaladp0043s0145.v1.1"/>
</dbReference>
<dbReference type="Gramene" id="Kaladp0043s0145.1.v1.1">
    <property type="protein sequence ID" value="Kaladp0043s0145.1.v1.1"/>
    <property type="gene ID" value="Kaladp0043s0145.v1.1"/>
</dbReference>
<dbReference type="AlphaFoldDB" id="A0A7N0TRF0"/>
<dbReference type="InterPro" id="IPR006702">
    <property type="entry name" value="CASP_dom"/>
</dbReference>
<sequence length="181" mass="19498">MKLIGGEGSRSVSKGLAVVDLILRLVAFVGALGSAIAMGTTNQTYLVVSQYYVRFRAEFDDLPSFTFFVVANGIVAAYLLLVALPIAIVHIIKKRETKKTRIILIALDTAMLTLLTAGAAAATAMVYLAHKGNPRTNWLAICPQFNSFCERISGSLIGSYVAMLMLIIIVILSAISISHHL</sequence>